<dbReference type="Gene3D" id="3.40.50.11780">
    <property type="match status" value="1"/>
</dbReference>
<dbReference type="InterPro" id="IPR035089">
    <property type="entry name" value="Phage_sheath_subtilisin"/>
</dbReference>
<dbReference type="InterPro" id="IPR020287">
    <property type="entry name" value="Tail_sheath_C"/>
</dbReference>
<reference evidence="4 5" key="1">
    <citation type="submission" date="2018-05" db="EMBL/GenBank/DDBJ databases">
        <title>Genomic Encyclopedia of Type Strains, Phase IV (KMG-IV): sequencing the most valuable type-strain genomes for metagenomic binning, comparative biology and taxonomic classification.</title>
        <authorList>
            <person name="Goeker M."/>
        </authorList>
    </citation>
    <scope>NUCLEOTIDE SEQUENCE [LARGE SCALE GENOMIC DNA]</scope>
    <source>
        <strain evidence="4 5">DSM 29661</strain>
    </source>
</reference>
<evidence type="ECO:0000259" key="2">
    <source>
        <dbReference type="Pfam" id="PF04984"/>
    </source>
</evidence>
<sequence length="475" mass="51063">MAANYLHGVDTSEVERGPRQLHAVQSAVIGLVGAAPTGPVNQASLIGTEQDAALFGPALAGFTIPQALKAIHDHGVCPVIVINVLDPSIHKTQVPQETLELNTRTDRARLMHPAVANLILTDAAGGTTYAEGTDYRLNALSGEIVRIATGAIAVGAALKASYDYADPSLITDVEIIGALDVNNGTSSGLQALKTTSSLLGLEAKILIAPGFCTQSSVAQSMVALATDLKAMTYLDAPIGATLQQVIDGRDMDGAINFNTLSDRVRLCYPHVKVYDPASKTEHLEPLSARAAGLRARVDQDKGFWWSSSNQRLVGVTGLERPLPAHTDDPQSEINRLNAEGITTVLASQDGFRLWGNRTAAWPTEPHPRHFEHVRRTSDLIDEAIRRLGQNHIDQPINQALIDTLVESVERHGRMLIGKGAVSHFKAWFDPARNPDTQLAEGHVLISYRYTPASVLERLSFETEIVSACLTSLKGA</sequence>
<comment type="caution">
    <text evidence="4">The sequence shown here is derived from an EMBL/GenBank/DDBJ whole genome shotgun (WGS) entry which is preliminary data.</text>
</comment>
<evidence type="ECO:0000313" key="5">
    <source>
        <dbReference type="Proteomes" id="UP000247555"/>
    </source>
</evidence>
<dbReference type="OrthoDB" id="9767864at2"/>
<dbReference type="EMBL" id="QJKI01000002">
    <property type="protein sequence ID" value="PXX81363.1"/>
    <property type="molecule type" value="Genomic_DNA"/>
</dbReference>
<evidence type="ECO:0000313" key="4">
    <source>
        <dbReference type="EMBL" id="PXX81363.1"/>
    </source>
</evidence>
<feature type="domain" description="Tail sheath protein subtilisin-like" evidence="2">
    <location>
        <begin position="185"/>
        <end position="359"/>
    </location>
</feature>
<proteinExistence type="inferred from homology"/>
<dbReference type="InterPro" id="IPR052042">
    <property type="entry name" value="Tail_sheath_structural"/>
</dbReference>
<keyword evidence="5" id="KW-1185">Reference proteome</keyword>
<evidence type="ECO:0008006" key="6">
    <source>
        <dbReference type="Google" id="ProtNLM"/>
    </source>
</evidence>
<accession>A0A318L7C8</accession>
<dbReference type="PANTHER" id="PTHR35861:SF1">
    <property type="entry name" value="PHAGE TAIL SHEATH PROTEIN"/>
    <property type="match status" value="1"/>
</dbReference>
<dbReference type="Pfam" id="PF17482">
    <property type="entry name" value="Phage_sheath_1C"/>
    <property type="match status" value="1"/>
</dbReference>
<gene>
    <name evidence="4" type="ORF">DFR34_102203</name>
</gene>
<feature type="domain" description="Tail sheath protein C-terminal" evidence="3">
    <location>
        <begin position="369"/>
        <end position="464"/>
    </location>
</feature>
<dbReference type="PANTHER" id="PTHR35861">
    <property type="match status" value="1"/>
</dbReference>
<evidence type="ECO:0000259" key="3">
    <source>
        <dbReference type="Pfam" id="PF17482"/>
    </source>
</evidence>
<protein>
    <recommendedName>
        <fullName evidence="6">Tail sheath protein subtilisin-like domain-containing protein</fullName>
    </recommendedName>
</protein>
<dbReference type="AlphaFoldDB" id="A0A318L7C8"/>
<organism evidence="4 5">
    <name type="scientific">Rivihabitans pingtungensis</name>
    <dbReference type="NCBI Taxonomy" id="1054498"/>
    <lineage>
        <taxon>Bacteria</taxon>
        <taxon>Pseudomonadati</taxon>
        <taxon>Pseudomonadota</taxon>
        <taxon>Betaproteobacteria</taxon>
        <taxon>Neisseriales</taxon>
        <taxon>Aquaspirillaceae</taxon>
        <taxon>Rivihabitans</taxon>
    </lineage>
</organism>
<comment type="similarity">
    <text evidence="1">Belongs to the myoviridae tail sheath protein family.</text>
</comment>
<name>A0A318L7C8_9NEIS</name>
<evidence type="ECO:0000256" key="1">
    <source>
        <dbReference type="ARBA" id="ARBA00008005"/>
    </source>
</evidence>
<dbReference type="Pfam" id="PF04984">
    <property type="entry name" value="Phage_sheath_1"/>
    <property type="match status" value="1"/>
</dbReference>
<dbReference type="Proteomes" id="UP000247555">
    <property type="component" value="Unassembled WGS sequence"/>
</dbReference>